<dbReference type="Proteomes" id="UP000010469">
    <property type="component" value="Chromosome"/>
</dbReference>
<dbReference type="InterPro" id="IPR036982">
    <property type="entry name" value="Deoxyhypusine_synthase_sf"/>
</dbReference>
<dbReference type="SUPFAM" id="SSF52467">
    <property type="entry name" value="DHS-like NAD/FAD-binding domain"/>
    <property type="match status" value="1"/>
</dbReference>
<name>L0ACG5_CALLD</name>
<proteinExistence type="inferred from homology"/>
<dbReference type="GO" id="GO:0005737">
    <property type="term" value="C:cytoplasm"/>
    <property type="evidence" value="ECO:0007669"/>
    <property type="project" value="TreeGrafter"/>
</dbReference>
<dbReference type="InParanoid" id="L0ACG5"/>
<dbReference type="NCBIfam" id="NF002294">
    <property type="entry name" value="PRK01221.1"/>
    <property type="match status" value="1"/>
</dbReference>
<reference evidence="4" key="1">
    <citation type="submission" date="2012-03" db="EMBL/GenBank/DDBJ databases">
        <title>Complete genome of Caldisphaera lagunensis DSM 15908.</title>
        <authorList>
            <person name="Lucas S."/>
            <person name="Copeland A."/>
            <person name="Lapidus A."/>
            <person name="Glavina del Rio T."/>
            <person name="Dalin E."/>
            <person name="Tice H."/>
            <person name="Bruce D."/>
            <person name="Goodwin L."/>
            <person name="Pitluck S."/>
            <person name="Peters L."/>
            <person name="Mikhailova N."/>
            <person name="Teshima H."/>
            <person name="Kyrpides N."/>
            <person name="Mavromatis K."/>
            <person name="Ivanova N."/>
            <person name="Brettin T."/>
            <person name="Detter J.C."/>
            <person name="Han C."/>
            <person name="Larimer F."/>
            <person name="Land M."/>
            <person name="Hauser L."/>
            <person name="Markowitz V."/>
            <person name="Cheng J.-F."/>
            <person name="Hugenholtz P."/>
            <person name="Woyke T."/>
            <person name="Wu D."/>
            <person name="Spring S."/>
            <person name="Schroeder M."/>
            <person name="Brambilla E."/>
            <person name="Klenk H.-P."/>
            <person name="Eisen J.A."/>
        </authorList>
    </citation>
    <scope>NUCLEOTIDE SEQUENCE [LARGE SCALE GENOMIC DNA]</scope>
    <source>
        <strain evidence="4">DSM 15908 / JCM 11604 / IC-154</strain>
    </source>
</reference>
<gene>
    <name evidence="3" type="ordered locus">Calag_1390</name>
</gene>
<dbReference type="RefSeq" id="WP_015232996.1">
    <property type="nucleotide sequence ID" value="NC_019791.1"/>
</dbReference>
<dbReference type="Pfam" id="PF01916">
    <property type="entry name" value="DS"/>
    <property type="match status" value="1"/>
</dbReference>
<dbReference type="HOGENOM" id="CLU_039781_1_0_2"/>
<evidence type="ECO:0000256" key="2">
    <source>
        <dbReference type="ARBA" id="ARBA00023027"/>
    </source>
</evidence>
<dbReference type="FunCoup" id="L0ACG5">
    <property type="interactions" value="161"/>
</dbReference>
<evidence type="ECO:0000313" key="3">
    <source>
        <dbReference type="EMBL" id="AFZ71099.1"/>
    </source>
</evidence>
<dbReference type="InterPro" id="IPR029035">
    <property type="entry name" value="DHS-like_NAD/FAD-binding_dom"/>
</dbReference>
<dbReference type="eggNOG" id="arCOG04142">
    <property type="taxonomic scope" value="Archaea"/>
</dbReference>
<dbReference type="STRING" id="1056495.Calag_1390"/>
<protein>
    <submittedName>
        <fullName evidence="3">Deoxyhypusine synthase</fullName>
    </submittedName>
</protein>
<dbReference type="EMBL" id="CP003378">
    <property type="protein sequence ID" value="AFZ71099.1"/>
    <property type="molecule type" value="Genomic_DNA"/>
</dbReference>
<dbReference type="AlphaFoldDB" id="L0ACG5"/>
<dbReference type="KEGG" id="clg:Calag_1390"/>
<dbReference type="GO" id="GO:0034038">
    <property type="term" value="F:deoxyhypusine synthase activity"/>
    <property type="evidence" value="ECO:0007669"/>
    <property type="project" value="TreeGrafter"/>
</dbReference>
<keyword evidence="2" id="KW-0520">NAD</keyword>
<comment type="similarity">
    <text evidence="1">Belongs to the deoxyhypusine synthase family.</text>
</comment>
<dbReference type="InterPro" id="IPR002773">
    <property type="entry name" value="Deoxyhypusine_synthase"/>
</dbReference>
<dbReference type="OrthoDB" id="17730at2157"/>
<accession>L0ACG5</accession>
<dbReference type="GeneID" id="14212650"/>
<dbReference type="Gene3D" id="3.40.910.10">
    <property type="entry name" value="Deoxyhypusine synthase"/>
    <property type="match status" value="1"/>
</dbReference>
<dbReference type="PANTHER" id="PTHR11703:SF0">
    <property type="entry name" value="DEOXYHYPUSINE SYNTHASE"/>
    <property type="match status" value="1"/>
</dbReference>
<evidence type="ECO:0000313" key="4">
    <source>
        <dbReference type="Proteomes" id="UP000010469"/>
    </source>
</evidence>
<keyword evidence="4" id="KW-1185">Reference proteome</keyword>
<organism evidence="3 4">
    <name type="scientific">Caldisphaera lagunensis (strain DSM 15908 / JCM 11604 / ANMR 0165 / IC-154)</name>
    <dbReference type="NCBI Taxonomy" id="1056495"/>
    <lineage>
        <taxon>Archaea</taxon>
        <taxon>Thermoproteota</taxon>
        <taxon>Thermoprotei</taxon>
        <taxon>Acidilobales</taxon>
        <taxon>Caldisphaeraceae</taxon>
        <taxon>Caldisphaera</taxon>
    </lineage>
</organism>
<evidence type="ECO:0000256" key="1">
    <source>
        <dbReference type="ARBA" id="ARBA00009892"/>
    </source>
</evidence>
<dbReference type="PANTHER" id="PTHR11703">
    <property type="entry name" value="DEOXYHYPUSINE SYNTHASE"/>
    <property type="match status" value="1"/>
</dbReference>
<sequence>MEVKPVRDVRIDPNMPIEKLIEAYGEIYGFMAGHLYESSQILKEGLKESDIRILTFTGNLVSTGLRGILSQLIEKRIFNVIITTCGTLDHDIARSNGGVYYQGYFESDDESLYKNNIHRLGNIFIKVEDYGLKVEEFVRKLVKKAVEIKDEWGIHELLNLAGGMIEDEYSILRAAKNSNADIFVPGWPDGAFGTDLFMESQRYKNFKINYFIDMKKLSDIFFNEESKATALIIGGGISKHHAIWWSQFKNGLDYVVYLTTASEWDGSLSGAMPKEAITWGKVKPKAKKSIVYGDATITLPILAASLLKIF</sequence>